<dbReference type="Proteomes" id="UP000007797">
    <property type="component" value="Unassembled WGS sequence"/>
</dbReference>
<dbReference type="RefSeq" id="XP_004355334.1">
    <property type="nucleotide sequence ID" value="XM_004355282.1"/>
</dbReference>
<dbReference type="InterPro" id="IPR008984">
    <property type="entry name" value="SMAD_FHA_dom_sf"/>
</dbReference>
<dbReference type="GeneID" id="14868908"/>
<dbReference type="SUPFAM" id="SSF49879">
    <property type="entry name" value="SMAD/FHA domain"/>
    <property type="match status" value="1"/>
</dbReference>
<evidence type="ECO:0000313" key="2">
    <source>
        <dbReference type="EMBL" id="EGG16860.1"/>
    </source>
</evidence>
<evidence type="ECO:0000313" key="3">
    <source>
        <dbReference type="Proteomes" id="UP000007797"/>
    </source>
</evidence>
<dbReference type="SMART" id="SM00240">
    <property type="entry name" value="FHA"/>
    <property type="match status" value="1"/>
</dbReference>
<dbReference type="Pfam" id="PF00498">
    <property type="entry name" value="FHA"/>
    <property type="match status" value="1"/>
</dbReference>
<dbReference type="Gene3D" id="2.60.200.20">
    <property type="match status" value="1"/>
</dbReference>
<keyword evidence="3" id="KW-1185">Reference proteome</keyword>
<dbReference type="PROSITE" id="PS50006">
    <property type="entry name" value="FHA_DOMAIN"/>
    <property type="match status" value="1"/>
</dbReference>
<dbReference type="EMBL" id="GL883021">
    <property type="protein sequence ID" value="EGG16860.1"/>
    <property type="molecule type" value="Genomic_DNA"/>
</dbReference>
<name>F4Q3P4_CACFS</name>
<dbReference type="KEGG" id="dfa:DFA_07840"/>
<gene>
    <name evidence="2" type="ORF">DFA_07840</name>
</gene>
<sequence>MARTKQTARRVTGGFVAPRRHVGTFNNQNVAQPQPVVKRKRATTKDDGEDAFQRFESATKKLQLRHQQESKVMLLGSFIPQTDDDDSSNNNKGLPTIDIYSYQNNITIGRSQSNSLSLPFDGISTLHCTIELSVDEIGKFEFTITDHSTNGTYIDFIKIGKGNSCPILDKQILCLYHSKKDPHSNINFKFKQEIENMILFQEESLKMLTLIDLKTICEAFKVDGGDQLISKLSKDRLLEAFKETKLKNHTYEQLSIQLGTQLDQSSSQILPSNVIQRILSYCWYQPFMGDLALRRGDFAWKLSLGTISREYFGHVKQLVNTISVINNPSYYYFKDYKIRFYPRIIHPCNPLKTLYKLEIHMSSFYELINVDKFPASVREKEILQNLRVLVLHHNDSFGGRMEDETKVVFPEVRKFKLISSESYMIVAHHLDFPKLKKLDTWQSKVDLSSTLERKTTTLVSFICQESGSMEGFYHFGCNKFDQNFYQDEERQNPTTPVPTRILTVPKTFFKTALDEGFDIPDSVREIEILEMMTYNNLVSMVKSDGFARVNMFKYLIVYFENLSSLDQIRTFFSSSPNYNLEYSHYSLKPISSVLRRYSFKLYFKNTKFIQILGEDYLAEKYQLYENQNENLN</sequence>
<dbReference type="OrthoDB" id="1305878at2759"/>
<feature type="domain" description="FHA" evidence="1">
    <location>
        <begin position="106"/>
        <end position="159"/>
    </location>
</feature>
<accession>F4Q3P4</accession>
<dbReference type="AlphaFoldDB" id="F4Q3P4"/>
<evidence type="ECO:0000259" key="1">
    <source>
        <dbReference type="PROSITE" id="PS50006"/>
    </source>
</evidence>
<organism evidence="2 3">
    <name type="scientific">Cavenderia fasciculata</name>
    <name type="common">Slime mold</name>
    <name type="synonym">Dictyostelium fasciculatum</name>
    <dbReference type="NCBI Taxonomy" id="261658"/>
    <lineage>
        <taxon>Eukaryota</taxon>
        <taxon>Amoebozoa</taxon>
        <taxon>Evosea</taxon>
        <taxon>Eumycetozoa</taxon>
        <taxon>Dictyostelia</taxon>
        <taxon>Acytosteliales</taxon>
        <taxon>Cavenderiaceae</taxon>
        <taxon>Cavenderia</taxon>
    </lineage>
</organism>
<reference evidence="3" key="1">
    <citation type="journal article" date="2011" name="Genome Res.">
        <title>Phylogeny-wide analysis of social amoeba genomes highlights ancient origins for complex intercellular communication.</title>
        <authorList>
            <person name="Heidel A.J."/>
            <person name="Lawal H.M."/>
            <person name="Felder M."/>
            <person name="Schilde C."/>
            <person name="Helps N.R."/>
            <person name="Tunggal B."/>
            <person name="Rivero F."/>
            <person name="John U."/>
            <person name="Schleicher M."/>
            <person name="Eichinger L."/>
            <person name="Platzer M."/>
            <person name="Noegel A.A."/>
            <person name="Schaap P."/>
            <person name="Gloeckner G."/>
        </authorList>
    </citation>
    <scope>NUCLEOTIDE SEQUENCE [LARGE SCALE GENOMIC DNA]</scope>
    <source>
        <strain evidence="3">SH3</strain>
    </source>
</reference>
<protein>
    <recommendedName>
        <fullName evidence="1">FHA domain-containing protein</fullName>
    </recommendedName>
</protein>
<proteinExistence type="predicted"/>
<dbReference type="InterPro" id="IPR000253">
    <property type="entry name" value="FHA_dom"/>
</dbReference>